<dbReference type="EMBL" id="JAINUG010000171">
    <property type="protein sequence ID" value="KAJ8390330.1"/>
    <property type="molecule type" value="Genomic_DNA"/>
</dbReference>
<name>A0AAD7WBC3_9TELE</name>
<evidence type="ECO:0000256" key="1">
    <source>
        <dbReference type="SAM" id="SignalP"/>
    </source>
</evidence>
<protein>
    <submittedName>
        <fullName evidence="2">Uncharacterized protein</fullName>
    </submittedName>
</protein>
<accession>A0AAD7WBC3</accession>
<sequence length="93" mass="10826">MWWCHNLRVLVLYHKMAGATEKNHRGVVCKQLSLTEAEWREDHHQVDEHVSLQSNKKMLLYIWTASRPVDSYLTNHLEQLTGNDGASWKGKLG</sequence>
<keyword evidence="1" id="KW-0732">Signal</keyword>
<proteinExistence type="predicted"/>
<evidence type="ECO:0000313" key="2">
    <source>
        <dbReference type="EMBL" id="KAJ8390330.1"/>
    </source>
</evidence>
<reference evidence="2" key="1">
    <citation type="journal article" date="2023" name="Science">
        <title>Genome structures resolve the early diversification of teleost fishes.</title>
        <authorList>
            <person name="Parey E."/>
            <person name="Louis A."/>
            <person name="Montfort J."/>
            <person name="Bouchez O."/>
            <person name="Roques C."/>
            <person name="Iampietro C."/>
            <person name="Lluch J."/>
            <person name="Castinel A."/>
            <person name="Donnadieu C."/>
            <person name="Desvignes T."/>
            <person name="Floi Bucao C."/>
            <person name="Jouanno E."/>
            <person name="Wen M."/>
            <person name="Mejri S."/>
            <person name="Dirks R."/>
            <person name="Jansen H."/>
            <person name="Henkel C."/>
            <person name="Chen W.J."/>
            <person name="Zahm M."/>
            <person name="Cabau C."/>
            <person name="Klopp C."/>
            <person name="Thompson A.W."/>
            <person name="Robinson-Rechavi M."/>
            <person name="Braasch I."/>
            <person name="Lecointre G."/>
            <person name="Bobe J."/>
            <person name="Postlethwait J.H."/>
            <person name="Berthelot C."/>
            <person name="Roest Crollius H."/>
            <person name="Guiguen Y."/>
        </authorList>
    </citation>
    <scope>NUCLEOTIDE SEQUENCE</scope>
    <source>
        <strain evidence="2">NC1722</strain>
    </source>
</reference>
<evidence type="ECO:0000313" key="3">
    <source>
        <dbReference type="Proteomes" id="UP001221898"/>
    </source>
</evidence>
<feature type="chain" id="PRO_5042179886" evidence="1">
    <location>
        <begin position="20"/>
        <end position="93"/>
    </location>
</feature>
<organism evidence="2 3">
    <name type="scientific">Aldrovandia affinis</name>
    <dbReference type="NCBI Taxonomy" id="143900"/>
    <lineage>
        <taxon>Eukaryota</taxon>
        <taxon>Metazoa</taxon>
        <taxon>Chordata</taxon>
        <taxon>Craniata</taxon>
        <taxon>Vertebrata</taxon>
        <taxon>Euteleostomi</taxon>
        <taxon>Actinopterygii</taxon>
        <taxon>Neopterygii</taxon>
        <taxon>Teleostei</taxon>
        <taxon>Notacanthiformes</taxon>
        <taxon>Halosauridae</taxon>
        <taxon>Aldrovandia</taxon>
    </lineage>
</organism>
<comment type="caution">
    <text evidence="2">The sequence shown here is derived from an EMBL/GenBank/DDBJ whole genome shotgun (WGS) entry which is preliminary data.</text>
</comment>
<keyword evidence="3" id="KW-1185">Reference proteome</keyword>
<feature type="signal peptide" evidence="1">
    <location>
        <begin position="1"/>
        <end position="19"/>
    </location>
</feature>
<gene>
    <name evidence="2" type="ORF">AAFF_G00108990</name>
</gene>
<dbReference type="Proteomes" id="UP001221898">
    <property type="component" value="Unassembled WGS sequence"/>
</dbReference>
<dbReference type="AlphaFoldDB" id="A0AAD7WBC3"/>